<keyword evidence="5 12" id="KW-0411">Iron-sulfur</keyword>
<dbReference type="FunFam" id="3.40.50.620:FF:000095">
    <property type="entry name" value="Phosphoadenosine phosphosulfate reductase"/>
    <property type="match status" value="1"/>
</dbReference>
<dbReference type="GO" id="GO:0046872">
    <property type="term" value="F:metal ion binding"/>
    <property type="evidence" value="ECO:0007669"/>
    <property type="project" value="UniProtKB-KW"/>
</dbReference>
<evidence type="ECO:0000256" key="6">
    <source>
        <dbReference type="ARBA" id="ARBA00024298"/>
    </source>
</evidence>
<comment type="subcellular location">
    <subcellularLocation>
        <location evidence="12">Cytoplasm</location>
    </subcellularLocation>
</comment>
<comment type="pathway">
    <text evidence="7 12">Sulfur metabolism; hydrogen sulfide biosynthesis; sulfite from sulfate.</text>
</comment>
<keyword evidence="3 12" id="KW-0560">Oxidoreductase</keyword>
<comment type="function">
    <text evidence="6 12">Catalyzes the formation of sulfite from adenosine 5'-phosphosulfate (APS) using thioredoxin as an electron donor.</text>
</comment>
<keyword evidence="16" id="KW-1185">Reference proteome</keyword>
<keyword evidence="2 12" id="KW-0963">Cytoplasm</keyword>
<dbReference type="EMBL" id="LWBR01000035">
    <property type="protein sequence ID" value="KZN95730.1"/>
    <property type="molecule type" value="Genomic_DNA"/>
</dbReference>
<dbReference type="GO" id="GO:0004604">
    <property type="term" value="F:phosphoadenylyl-sulfate reductase (thioredoxin) activity"/>
    <property type="evidence" value="ECO:0007669"/>
    <property type="project" value="UniProtKB-UniRule"/>
</dbReference>
<reference evidence="15 16" key="1">
    <citation type="submission" date="2016-04" db="EMBL/GenBank/DDBJ databases">
        <title>Draft genome sequence of Aeribacillus pallidus 8m3 from petroleum reservoir.</title>
        <authorList>
            <person name="Poltaraus A.B."/>
            <person name="Nazina T.N."/>
            <person name="Tourova T.P."/>
            <person name="Malakho S.M."/>
            <person name="Korshunova A.V."/>
            <person name="Sokolova D.S."/>
        </authorList>
    </citation>
    <scope>NUCLEOTIDE SEQUENCE [LARGE SCALE GENOMIC DNA]</scope>
    <source>
        <strain evidence="15 16">8m3</strain>
    </source>
</reference>
<dbReference type="Proteomes" id="UP000076476">
    <property type="component" value="Unassembled WGS sequence"/>
</dbReference>
<dbReference type="HAMAP" id="MF_00063">
    <property type="entry name" value="CysH"/>
    <property type="match status" value="1"/>
</dbReference>
<evidence type="ECO:0000256" key="7">
    <source>
        <dbReference type="ARBA" id="ARBA00024327"/>
    </source>
</evidence>
<evidence type="ECO:0000313" key="17">
    <source>
        <dbReference type="Proteomes" id="UP000214606"/>
    </source>
</evidence>
<dbReference type="NCBIfam" id="TIGR02055">
    <property type="entry name" value="APS_reductase"/>
    <property type="match status" value="1"/>
</dbReference>
<dbReference type="GeneID" id="301126516"/>
<dbReference type="Gene3D" id="3.40.50.620">
    <property type="entry name" value="HUPs"/>
    <property type="match status" value="1"/>
</dbReference>
<feature type="domain" description="Phosphoadenosine phosphosulphate reductase" evidence="13">
    <location>
        <begin position="38"/>
        <end position="209"/>
    </location>
</feature>
<keyword evidence="4 12" id="KW-0408">Iron</keyword>
<evidence type="ECO:0000256" key="9">
    <source>
        <dbReference type="ARBA" id="ARBA00029514"/>
    </source>
</evidence>
<evidence type="ECO:0000256" key="2">
    <source>
        <dbReference type="ARBA" id="ARBA00022490"/>
    </source>
</evidence>
<dbReference type="RefSeq" id="WP_063388465.1">
    <property type="nucleotide sequence ID" value="NZ_CP017703.1"/>
</dbReference>
<gene>
    <name evidence="12" type="primary">cysH</name>
    <name evidence="14" type="ORF">AP3564_16515</name>
    <name evidence="15" type="ORF">AZI98_11675</name>
</gene>
<dbReference type="PIRSF" id="PIRSF000857">
    <property type="entry name" value="PAPS_reductase"/>
    <property type="match status" value="1"/>
</dbReference>
<accession>A0A165X819</accession>
<sequence>MLTYETWAEPDLVFDETSDTKGALEVLEWAYSTYKDDIVYSCSFGIEGIVLIDLISKVNPTARIVFLDTGLHFKETYDCIEKVKNRYPDLNIELKKPEITLEEQKEQYGDKLWEKDPNLCCHIRKVVPLRETLEPVKAWISGLRREQSPTRKHVNYINKDEKFQKVKICPLIHWTWKEVWRYVYKHDLPYIVLHDQGYPSIGCQPCTQPAINMDDLRSGRWVGHQKLECGLHESTSVTK</sequence>
<protein>
    <recommendedName>
        <fullName evidence="9 12">Adenosine 5'-phosphosulfate reductase</fullName>
        <shortName evidence="12">APS reductase</shortName>
        <ecNumber evidence="8 12">1.8.4.10</ecNumber>
    </recommendedName>
    <alternativeName>
        <fullName evidence="11 12">5'-adenylylsulfate reductase</fullName>
    </alternativeName>
    <alternativeName>
        <fullName evidence="10 12">Thioredoxin-dependent 5'-adenylylsulfate reductase</fullName>
    </alternativeName>
</protein>
<evidence type="ECO:0000256" key="12">
    <source>
        <dbReference type="HAMAP-Rule" id="MF_00063"/>
    </source>
</evidence>
<evidence type="ECO:0000256" key="5">
    <source>
        <dbReference type="ARBA" id="ARBA00023014"/>
    </source>
</evidence>
<dbReference type="GO" id="GO:0051539">
    <property type="term" value="F:4 iron, 4 sulfur cluster binding"/>
    <property type="evidence" value="ECO:0007669"/>
    <property type="project" value="UniProtKB-UniRule"/>
</dbReference>
<feature type="active site" description="Nucleophile; cysteine thiosulfonate intermediate" evidence="12">
    <location>
        <position position="229"/>
    </location>
</feature>
<dbReference type="EMBL" id="CP017703">
    <property type="protein sequence ID" value="ASS91620.1"/>
    <property type="molecule type" value="Genomic_DNA"/>
</dbReference>
<feature type="binding site" evidence="12">
    <location>
        <position position="206"/>
    </location>
    <ligand>
        <name>[4Fe-4S] cluster</name>
        <dbReference type="ChEBI" id="CHEBI:49883"/>
    </ligand>
</feature>
<evidence type="ECO:0000256" key="4">
    <source>
        <dbReference type="ARBA" id="ARBA00023004"/>
    </source>
</evidence>
<dbReference type="NCBIfam" id="TIGR00434">
    <property type="entry name" value="cysH"/>
    <property type="match status" value="1"/>
</dbReference>
<accession>A0A164C0Z5</accession>
<feature type="binding site" evidence="12">
    <location>
        <position position="121"/>
    </location>
    <ligand>
        <name>[4Fe-4S] cluster</name>
        <dbReference type="ChEBI" id="CHEBI:49883"/>
    </ligand>
</feature>
<dbReference type="SUPFAM" id="SSF52402">
    <property type="entry name" value="Adenine nucleotide alpha hydrolases-like"/>
    <property type="match status" value="1"/>
</dbReference>
<feature type="binding site" evidence="12">
    <location>
        <position position="120"/>
    </location>
    <ligand>
        <name>[4Fe-4S] cluster</name>
        <dbReference type="ChEBI" id="CHEBI:49883"/>
    </ligand>
</feature>
<evidence type="ECO:0000256" key="3">
    <source>
        <dbReference type="ARBA" id="ARBA00023002"/>
    </source>
</evidence>
<dbReference type="GO" id="GO:0019344">
    <property type="term" value="P:cysteine biosynthetic process"/>
    <property type="evidence" value="ECO:0007669"/>
    <property type="project" value="InterPro"/>
</dbReference>
<dbReference type="InterPro" id="IPR011798">
    <property type="entry name" value="APS_reductase"/>
</dbReference>
<dbReference type="OrthoDB" id="9772604at2"/>
<evidence type="ECO:0000313" key="16">
    <source>
        <dbReference type="Proteomes" id="UP000076476"/>
    </source>
</evidence>
<dbReference type="CDD" id="cd23945">
    <property type="entry name" value="PAPS_reductase"/>
    <property type="match status" value="1"/>
</dbReference>
<dbReference type="PANTHER" id="PTHR46509">
    <property type="entry name" value="PHOSPHOADENOSINE PHOSPHOSULFATE REDUCTASE"/>
    <property type="match status" value="1"/>
</dbReference>
<dbReference type="InterPro" id="IPR014729">
    <property type="entry name" value="Rossmann-like_a/b/a_fold"/>
</dbReference>
<proteinExistence type="inferred from homology"/>
<dbReference type="PANTHER" id="PTHR46509:SF1">
    <property type="entry name" value="PHOSPHOADENOSINE PHOSPHOSULFATE REDUCTASE"/>
    <property type="match status" value="1"/>
</dbReference>
<evidence type="ECO:0000256" key="8">
    <source>
        <dbReference type="ARBA" id="ARBA00024386"/>
    </source>
</evidence>
<dbReference type="GO" id="GO:0019379">
    <property type="term" value="P:sulfate assimilation, phosphoadenylyl sulfate reduction by phosphoadenylyl-sulfate reductase (thioredoxin)"/>
    <property type="evidence" value="ECO:0007669"/>
    <property type="project" value="UniProtKB-UniRule"/>
</dbReference>
<dbReference type="Proteomes" id="UP000214606">
    <property type="component" value="Chromosome"/>
</dbReference>
<evidence type="ECO:0000313" key="14">
    <source>
        <dbReference type="EMBL" id="ASS91620.1"/>
    </source>
</evidence>
<dbReference type="AlphaFoldDB" id="A0A165X819"/>
<dbReference type="GO" id="GO:0070814">
    <property type="term" value="P:hydrogen sulfide biosynthetic process"/>
    <property type="evidence" value="ECO:0007669"/>
    <property type="project" value="UniProtKB-UniRule"/>
</dbReference>
<dbReference type="GO" id="GO:0005737">
    <property type="term" value="C:cytoplasm"/>
    <property type="evidence" value="ECO:0007669"/>
    <property type="project" value="UniProtKB-SubCell"/>
</dbReference>
<evidence type="ECO:0000256" key="1">
    <source>
        <dbReference type="ARBA" id="ARBA00009732"/>
    </source>
</evidence>
<evidence type="ECO:0000256" key="11">
    <source>
        <dbReference type="ARBA" id="ARBA00032041"/>
    </source>
</evidence>
<name>A0A165X819_9BACI</name>
<evidence type="ECO:0000313" key="15">
    <source>
        <dbReference type="EMBL" id="KZN95730.1"/>
    </source>
</evidence>
<dbReference type="Pfam" id="PF01507">
    <property type="entry name" value="PAPS_reduct"/>
    <property type="match status" value="1"/>
</dbReference>
<evidence type="ECO:0000259" key="13">
    <source>
        <dbReference type="Pfam" id="PF01507"/>
    </source>
</evidence>
<evidence type="ECO:0000256" key="10">
    <source>
        <dbReference type="ARBA" id="ARBA00030894"/>
    </source>
</evidence>
<keyword evidence="12" id="KW-0479">Metal-binding</keyword>
<comment type="cofactor">
    <cofactor evidence="12">
        <name>[4Fe-4S] cluster</name>
        <dbReference type="ChEBI" id="CHEBI:49883"/>
    </cofactor>
    <text evidence="12">Binds 1 [4Fe-4S] cluster per subunit.</text>
</comment>
<comment type="similarity">
    <text evidence="1 12">Belongs to the PAPS reductase family. CysH subfamily.</text>
</comment>
<dbReference type="GO" id="GO:0043866">
    <property type="term" value="F:adenylyl-sulfate reductase (thioredoxin) activity"/>
    <property type="evidence" value="ECO:0007669"/>
    <property type="project" value="UniProtKB-EC"/>
</dbReference>
<comment type="catalytic activity">
    <reaction evidence="12">
        <text>[thioredoxin]-disulfide + sulfite + AMP + 2 H(+) = adenosine 5'-phosphosulfate + [thioredoxin]-dithiol</text>
        <dbReference type="Rhea" id="RHEA:21976"/>
        <dbReference type="Rhea" id="RHEA-COMP:10698"/>
        <dbReference type="Rhea" id="RHEA-COMP:10700"/>
        <dbReference type="ChEBI" id="CHEBI:15378"/>
        <dbReference type="ChEBI" id="CHEBI:17359"/>
        <dbReference type="ChEBI" id="CHEBI:29950"/>
        <dbReference type="ChEBI" id="CHEBI:50058"/>
        <dbReference type="ChEBI" id="CHEBI:58243"/>
        <dbReference type="ChEBI" id="CHEBI:456215"/>
        <dbReference type="EC" id="1.8.4.10"/>
    </reaction>
</comment>
<dbReference type="EC" id="1.8.4.10" evidence="8 12"/>
<dbReference type="InterPro" id="IPR004511">
    <property type="entry name" value="PAPS/APS_Rdtase"/>
</dbReference>
<feature type="binding site" evidence="12">
    <location>
        <position position="203"/>
    </location>
    <ligand>
        <name>[4Fe-4S] cluster</name>
        <dbReference type="ChEBI" id="CHEBI:49883"/>
    </ligand>
</feature>
<organism evidence="15 16">
    <name type="scientific">Aeribacillus pallidus</name>
    <dbReference type="NCBI Taxonomy" id="33936"/>
    <lineage>
        <taxon>Bacteria</taxon>
        <taxon>Bacillati</taxon>
        <taxon>Bacillota</taxon>
        <taxon>Bacilli</taxon>
        <taxon>Bacillales</taxon>
        <taxon>Bacillaceae</taxon>
        <taxon>Aeribacillus</taxon>
    </lineage>
</organism>
<dbReference type="KEGG" id="apak:AP3564_16515"/>
<dbReference type="STRING" id="33936.AZI98_11675"/>
<dbReference type="InterPro" id="IPR002500">
    <property type="entry name" value="PAPS_reduct_dom"/>
</dbReference>
<reference evidence="14 17" key="2">
    <citation type="submission" date="2016-10" db="EMBL/GenBank/DDBJ databases">
        <title>The whole genome sequencing and assembly of Aeribacillus pallidus KCTC3564 strain.</title>
        <authorList>
            <person name="Lee Y.-J."/>
            <person name="Park M.-K."/>
            <person name="Yi H."/>
            <person name="Bahn Y.-S."/>
            <person name="Kim J.F."/>
            <person name="Lee D.-W."/>
        </authorList>
    </citation>
    <scope>NUCLEOTIDE SEQUENCE [LARGE SCALE GENOMIC DNA]</scope>
    <source>
        <strain evidence="14 17">KCTC3564</strain>
    </source>
</reference>
<dbReference type="NCBIfam" id="NF002537">
    <property type="entry name" value="PRK02090.1"/>
    <property type="match status" value="1"/>
</dbReference>